<dbReference type="InterPro" id="IPR021775">
    <property type="entry name" value="DUF3339"/>
</dbReference>
<evidence type="ECO:0000313" key="3">
    <source>
        <dbReference type="Proteomes" id="UP001163823"/>
    </source>
</evidence>
<gene>
    <name evidence="2" type="ORF">O6P43_020351</name>
</gene>
<dbReference type="PANTHER" id="PTHR33128">
    <property type="entry name" value="OS05G0103400 PROTEIN"/>
    <property type="match status" value="1"/>
</dbReference>
<protein>
    <submittedName>
        <fullName evidence="2">Uncharacterized protein</fullName>
    </submittedName>
</protein>
<keyword evidence="1" id="KW-0472">Membrane</keyword>
<dbReference type="Proteomes" id="UP001163823">
    <property type="component" value="Chromosome 8"/>
</dbReference>
<name>A0AAD7LKK6_QUISA</name>
<dbReference type="PANTHER" id="PTHR33128:SF54">
    <property type="entry name" value="OS01G0849500 PROTEIN"/>
    <property type="match status" value="1"/>
</dbReference>
<evidence type="ECO:0000256" key="1">
    <source>
        <dbReference type="SAM" id="Phobius"/>
    </source>
</evidence>
<feature type="transmembrane region" description="Helical" evidence="1">
    <location>
        <begin position="6"/>
        <end position="23"/>
    </location>
</feature>
<sequence length="68" mass="7598">MHDWAGPLTAAALFAFLSPGMVFQMPGKNRPFDFMSMKISVASIFVHTVIYGLLLVLFLVVLNIHLYV</sequence>
<dbReference type="AlphaFoldDB" id="A0AAD7LKK6"/>
<accession>A0AAD7LKK6</accession>
<organism evidence="2 3">
    <name type="scientific">Quillaja saponaria</name>
    <name type="common">Soap bark tree</name>
    <dbReference type="NCBI Taxonomy" id="32244"/>
    <lineage>
        <taxon>Eukaryota</taxon>
        <taxon>Viridiplantae</taxon>
        <taxon>Streptophyta</taxon>
        <taxon>Embryophyta</taxon>
        <taxon>Tracheophyta</taxon>
        <taxon>Spermatophyta</taxon>
        <taxon>Magnoliopsida</taxon>
        <taxon>eudicotyledons</taxon>
        <taxon>Gunneridae</taxon>
        <taxon>Pentapetalae</taxon>
        <taxon>rosids</taxon>
        <taxon>fabids</taxon>
        <taxon>Fabales</taxon>
        <taxon>Quillajaceae</taxon>
        <taxon>Quillaja</taxon>
    </lineage>
</organism>
<keyword evidence="1" id="KW-1133">Transmembrane helix</keyword>
<dbReference type="Pfam" id="PF11820">
    <property type="entry name" value="DUF3339"/>
    <property type="match status" value="1"/>
</dbReference>
<comment type="caution">
    <text evidence="2">The sequence shown here is derived from an EMBL/GenBank/DDBJ whole genome shotgun (WGS) entry which is preliminary data.</text>
</comment>
<feature type="transmembrane region" description="Helical" evidence="1">
    <location>
        <begin position="44"/>
        <end position="67"/>
    </location>
</feature>
<dbReference type="KEGG" id="qsa:O6P43_020351"/>
<proteinExistence type="predicted"/>
<evidence type="ECO:0000313" key="2">
    <source>
        <dbReference type="EMBL" id="KAJ7959823.1"/>
    </source>
</evidence>
<keyword evidence="3" id="KW-1185">Reference proteome</keyword>
<reference evidence="2" key="1">
    <citation type="journal article" date="2023" name="Science">
        <title>Elucidation of the pathway for biosynthesis of saponin adjuvants from the soapbark tree.</title>
        <authorList>
            <person name="Reed J."/>
            <person name="Orme A."/>
            <person name="El-Demerdash A."/>
            <person name="Owen C."/>
            <person name="Martin L.B.B."/>
            <person name="Misra R.C."/>
            <person name="Kikuchi S."/>
            <person name="Rejzek M."/>
            <person name="Martin A.C."/>
            <person name="Harkess A."/>
            <person name="Leebens-Mack J."/>
            <person name="Louveau T."/>
            <person name="Stephenson M.J."/>
            <person name="Osbourn A."/>
        </authorList>
    </citation>
    <scope>NUCLEOTIDE SEQUENCE</scope>
    <source>
        <strain evidence="2">S10</strain>
    </source>
</reference>
<dbReference type="EMBL" id="JARAOO010000008">
    <property type="protein sequence ID" value="KAJ7959823.1"/>
    <property type="molecule type" value="Genomic_DNA"/>
</dbReference>
<keyword evidence="1" id="KW-0812">Transmembrane</keyword>